<sequence length="151" mass="16721">MAPYDAIAAINSARSQIGIQYAWGGGHGPTPGKTHGTCQWYVGPPYPCVDDGVEGYDSSGLVRFAVWNGSQKSIDLGHGGNTDRQYQDRHSRKISAAERQPSDLIFYGTSRDFHHVALYIGNDRMIEARESLKPMVESPLRTKDALWVRIV</sequence>
<organism evidence="6 7">
    <name type="scientific">Linnemannia gamsii</name>
    <dbReference type="NCBI Taxonomy" id="64522"/>
    <lineage>
        <taxon>Eukaryota</taxon>
        <taxon>Fungi</taxon>
        <taxon>Fungi incertae sedis</taxon>
        <taxon>Mucoromycota</taxon>
        <taxon>Mortierellomycotina</taxon>
        <taxon>Mortierellomycetes</taxon>
        <taxon>Mortierellales</taxon>
        <taxon>Mortierellaceae</taxon>
        <taxon>Linnemannia</taxon>
    </lineage>
</organism>
<dbReference type="Gene3D" id="3.90.1720.10">
    <property type="entry name" value="endopeptidase domain like (from Nostoc punctiforme)"/>
    <property type="match status" value="1"/>
</dbReference>
<dbReference type="InterPro" id="IPR000064">
    <property type="entry name" value="NLP_P60_dom"/>
</dbReference>
<accession>A0ABQ7KC46</accession>
<evidence type="ECO:0000313" key="7">
    <source>
        <dbReference type="Proteomes" id="UP001194696"/>
    </source>
</evidence>
<dbReference type="EMBL" id="JAAAIM010000121">
    <property type="protein sequence ID" value="KAG0294392.1"/>
    <property type="molecule type" value="Genomic_DNA"/>
</dbReference>
<feature type="domain" description="NlpC/P60" evidence="5">
    <location>
        <begin position="3"/>
        <end position="151"/>
    </location>
</feature>
<protein>
    <recommendedName>
        <fullName evidence="5">NlpC/P60 domain-containing protein</fullName>
    </recommendedName>
</protein>
<name>A0ABQ7KC46_9FUNG</name>
<dbReference type="PANTHER" id="PTHR47359:SF3">
    <property type="entry name" value="NLP_P60 DOMAIN-CONTAINING PROTEIN-RELATED"/>
    <property type="match status" value="1"/>
</dbReference>
<comment type="caution">
    <text evidence="6">The sequence shown here is derived from an EMBL/GenBank/DDBJ whole genome shotgun (WGS) entry which is preliminary data.</text>
</comment>
<comment type="similarity">
    <text evidence="1">Belongs to the peptidase C40 family.</text>
</comment>
<dbReference type="PANTHER" id="PTHR47359">
    <property type="entry name" value="PEPTIDOGLYCAN DL-ENDOPEPTIDASE CWLO"/>
    <property type="match status" value="1"/>
</dbReference>
<dbReference type="Pfam" id="PF00877">
    <property type="entry name" value="NLPC_P60"/>
    <property type="match status" value="1"/>
</dbReference>
<dbReference type="InterPro" id="IPR038765">
    <property type="entry name" value="Papain-like_cys_pep_sf"/>
</dbReference>
<evidence type="ECO:0000259" key="5">
    <source>
        <dbReference type="PROSITE" id="PS51935"/>
    </source>
</evidence>
<dbReference type="SUPFAM" id="SSF54001">
    <property type="entry name" value="Cysteine proteinases"/>
    <property type="match status" value="1"/>
</dbReference>
<keyword evidence="4" id="KW-0788">Thiol protease</keyword>
<keyword evidence="7" id="KW-1185">Reference proteome</keyword>
<evidence type="ECO:0000256" key="3">
    <source>
        <dbReference type="ARBA" id="ARBA00022801"/>
    </source>
</evidence>
<dbReference type="PROSITE" id="PS51935">
    <property type="entry name" value="NLPC_P60"/>
    <property type="match status" value="1"/>
</dbReference>
<keyword evidence="3" id="KW-0378">Hydrolase</keyword>
<dbReference type="Proteomes" id="UP001194696">
    <property type="component" value="Unassembled WGS sequence"/>
</dbReference>
<evidence type="ECO:0000256" key="4">
    <source>
        <dbReference type="ARBA" id="ARBA00022807"/>
    </source>
</evidence>
<evidence type="ECO:0000256" key="2">
    <source>
        <dbReference type="ARBA" id="ARBA00022670"/>
    </source>
</evidence>
<dbReference type="InterPro" id="IPR051794">
    <property type="entry name" value="PG_Endopeptidase_C40"/>
</dbReference>
<evidence type="ECO:0000313" key="6">
    <source>
        <dbReference type="EMBL" id="KAG0294392.1"/>
    </source>
</evidence>
<gene>
    <name evidence="6" type="ORF">BGZ96_001304</name>
</gene>
<keyword evidence="2" id="KW-0645">Protease</keyword>
<evidence type="ECO:0000256" key="1">
    <source>
        <dbReference type="ARBA" id="ARBA00007074"/>
    </source>
</evidence>
<reference evidence="6 7" key="1">
    <citation type="journal article" date="2020" name="Fungal Divers.">
        <title>Resolving the Mortierellaceae phylogeny through synthesis of multi-gene phylogenetics and phylogenomics.</title>
        <authorList>
            <person name="Vandepol N."/>
            <person name="Liber J."/>
            <person name="Desiro A."/>
            <person name="Na H."/>
            <person name="Kennedy M."/>
            <person name="Barry K."/>
            <person name="Grigoriev I.V."/>
            <person name="Miller A.N."/>
            <person name="O'Donnell K."/>
            <person name="Stajich J.E."/>
            <person name="Bonito G."/>
        </authorList>
    </citation>
    <scope>NUCLEOTIDE SEQUENCE [LARGE SCALE GENOMIC DNA]</scope>
    <source>
        <strain evidence="6 7">AD045</strain>
    </source>
</reference>
<proteinExistence type="inferred from homology"/>